<dbReference type="Pfam" id="PF01909">
    <property type="entry name" value="NTP_transf_2"/>
    <property type="match status" value="1"/>
</dbReference>
<proteinExistence type="predicted"/>
<dbReference type="Proteomes" id="UP000754563">
    <property type="component" value="Unassembled WGS sequence"/>
</dbReference>
<evidence type="ECO:0000313" key="2">
    <source>
        <dbReference type="EMBL" id="MCA9385776.1"/>
    </source>
</evidence>
<dbReference type="Pfam" id="PF05168">
    <property type="entry name" value="HEPN"/>
    <property type="match status" value="1"/>
</dbReference>
<dbReference type="InterPro" id="IPR002934">
    <property type="entry name" value="Polymerase_NTP_transf_dom"/>
</dbReference>
<accession>A0A955L930</accession>
<dbReference type="Gene3D" id="3.30.460.10">
    <property type="entry name" value="Beta Polymerase, domain 2"/>
    <property type="match status" value="1"/>
</dbReference>
<protein>
    <submittedName>
        <fullName evidence="2">HEPN domain-containing protein</fullName>
    </submittedName>
</protein>
<dbReference type="CDD" id="cd05403">
    <property type="entry name" value="NT_KNTase_like"/>
    <property type="match status" value="1"/>
</dbReference>
<comment type="caution">
    <text evidence="2">The sequence shown here is derived from an EMBL/GenBank/DDBJ whole genome shotgun (WGS) entry which is preliminary data.</text>
</comment>
<dbReference type="InterPro" id="IPR043519">
    <property type="entry name" value="NT_sf"/>
</dbReference>
<dbReference type="SUPFAM" id="SSF81301">
    <property type="entry name" value="Nucleotidyltransferase"/>
    <property type="match status" value="1"/>
</dbReference>
<organism evidence="2 3">
    <name type="scientific">Candidatus Dojkabacteria bacterium</name>
    <dbReference type="NCBI Taxonomy" id="2099670"/>
    <lineage>
        <taxon>Bacteria</taxon>
        <taxon>Candidatus Dojkabacteria</taxon>
    </lineage>
</organism>
<gene>
    <name evidence="2" type="ORF">KC717_03955</name>
</gene>
<dbReference type="GO" id="GO:0016779">
    <property type="term" value="F:nucleotidyltransferase activity"/>
    <property type="evidence" value="ECO:0007669"/>
    <property type="project" value="InterPro"/>
</dbReference>
<feature type="domain" description="HEPN" evidence="1">
    <location>
        <begin position="24"/>
        <end position="138"/>
    </location>
</feature>
<reference evidence="2" key="1">
    <citation type="submission" date="2020-04" db="EMBL/GenBank/DDBJ databases">
        <authorList>
            <person name="Zhang T."/>
        </authorList>
    </citation>
    <scope>NUCLEOTIDE SEQUENCE</scope>
    <source>
        <strain evidence="2">HKST-UBA11</strain>
    </source>
</reference>
<dbReference type="InterPro" id="IPR007842">
    <property type="entry name" value="HEPN_dom"/>
</dbReference>
<dbReference type="Gene3D" id="1.20.120.330">
    <property type="entry name" value="Nucleotidyltransferases domain 2"/>
    <property type="match status" value="1"/>
</dbReference>
<dbReference type="AlphaFoldDB" id="A0A955L930"/>
<sequence>MTSPHGLLKKAKDKSHGSRFKVWFEQAQFDYKATIHSREDSFFEWSCYQAEQAVEKALKALILHGGWYPPRTHKLSVLIGLSNNINKEFRNTKFVFRNLEVFTYISRYPFLVPNEDRAPHEFITQDDSDRCIHESGVIMDIISKLLEIPNDDDYQDVEKIEAIDLQNRINYVKEKIVEEFAPEKIVLYGSYGRGEERLSTLDLLVIGDTDLNYFDRIHKIREVTKGGLPVVQPVMYTAAEFESLEDIDGYVKNALEEGQVLYER</sequence>
<dbReference type="SUPFAM" id="SSF81593">
    <property type="entry name" value="Nucleotidyltransferase substrate binding subunit/domain"/>
    <property type="match status" value="1"/>
</dbReference>
<evidence type="ECO:0000313" key="3">
    <source>
        <dbReference type="Proteomes" id="UP000754563"/>
    </source>
</evidence>
<name>A0A955L930_9BACT</name>
<reference evidence="2" key="2">
    <citation type="journal article" date="2021" name="Microbiome">
        <title>Successional dynamics and alternative stable states in a saline activated sludge microbial community over 9 years.</title>
        <authorList>
            <person name="Wang Y."/>
            <person name="Ye J."/>
            <person name="Ju F."/>
            <person name="Liu L."/>
            <person name="Boyd J.A."/>
            <person name="Deng Y."/>
            <person name="Parks D.H."/>
            <person name="Jiang X."/>
            <person name="Yin X."/>
            <person name="Woodcroft B.J."/>
            <person name="Tyson G.W."/>
            <person name="Hugenholtz P."/>
            <person name="Polz M.F."/>
            <person name="Zhang T."/>
        </authorList>
    </citation>
    <scope>NUCLEOTIDE SEQUENCE</scope>
    <source>
        <strain evidence="2">HKST-UBA11</strain>
    </source>
</reference>
<dbReference type="EMBL" id="JAGQLH010000044">
    <property type="protein sequence ID" value="MCA9385776.1"/>
    <property type="molecule type" value="Genomic_DNA"/>
</dbReference>
<dbReference type="SMART" id="SM00748">
    <property type="entry name" value="HEPN"/>
    <property type="match status" value="1"/>
</dbReference>
<evidence type="ECO:0000259" key="1">
    <source>
        <dbReference type="PROSITE" id="PS50910"/>
    </source>
</evidence>
<dbReference type="PROSITE" id="PS50910">
    <property type="entry name" value="HEPN"/>
    <property type="match status" value="1"/>
</dbReference>